<evidence type="ECO:0000313" key="2">
    <source>
        <dbReference type="EMBL" id="QEF97871.1"/>
    </source>
</evidence>
<proteinExistence type="predicted"/>
<dbReference type="KEGG" id="smam:Mal15_19170"/>
<dbReference type="EMBL" id="CP036264">
    <property type="protein sequence ID" value="QEF97871.1"/>
    <property type="molecule type" value="Genomic_DNA"/>
</dbReference>
<dbReference type="Proteomes" id="UP000321353">
    <property type="component" value="Chromosome"/>
</dbReference>
<organism evidence="2 3">
    <name type="scientific">Stieleria maiorica</name>
    <dbReference type="NCBI Taxonomy" id="2795974"/>
    <lineage>
        <taxon>Bacteria</taxon>
        <taxon>Pseudomonadati</taxon>
        <taxon>Planctomycetota</taxon>
        <taxon>Planctomycetia</taxon>
        <taxon>Pirellulales</taxon>
        <taxon>Pirellulaceae</taxon>
        <taxon>Stieleria</taxon>
    </lineage>
</organism>
<dbReference type="AlphaFoldDB" id="A0A5B9M9E7"/>
<evidence type="ECO:0000313" key="3">
    <source>
        <dbReference type="Proteomes" id="UP000321353"/>
    </source>
</evidence>
<gene>
    <name evidence="2" type="ORF">Mal15_19170</name>
</gene>
<accession>A0A5B9M9E7</accession>
<evidence type="ECO:0000256" key="1">
    <source>
        <dbReference type="SAM" id="MobiDB-lite"/>
    </source>
</evidence>
<dbReference type="RefSeq" id="WP_147867478.1">
    <property type="nucleotide sequence ID" value="NZ_CP036264.1"/>
</dbReference>
<keyword evidence="3" id="KW-1185">Reference proteome</keyword>
<protein>
    <submittedName>
        <fullName evidence="2">Uncharacterized protein</fullName>
    </submittedName>
</protein>
<reference evidence="2 3" key="1">
    <citation type="submission" date="2019-02" db="EMBL/GenBank/DDBJ databases">
        <title>Planctomycetal bacteria perform biofilm scaping via a novel small molecule.</title>
        <authorList>
            <person name="Jeske O."/>
            <person name="Boedeker C."/>
            <person name="Wiegand S."/>
            <person name="Breitling P."/>
            <person name="Kallscheuer N."/>
            <person name="Jogler M."/>
            <person name="Rohde M."/>
            <person name="Petersen J."/>
            <person name="Medema M.H."/>
            <person name="Surup F."/>
            <person name="Jogler C."/>
        </authorList>
    </citation>
    <scope>NUCLEOTIDE SEQUENCE [LARGE SCALE GENOMIC DNA]</scope>
    <source>
        <strain evidence="2 3">Mal15</strain>
    </source>
</reference>
<feature type="compositionally biased region" description="Basic and acidic residues" evidence="1">
    <location>
        <begin position="64"/>
        <end position="78"/>
    </location>
</feature>
<name>A0A5B9M9E7_9BACT</name>
<sequence length="136" mass="14604">MKLSISVAGPPCRDGTTTTCAAEFQLDQFDADAESRLHRVTRHCVDAVSGRVISPSETAAHSSGRPDRHERSNSRDGSPRLATAKQVAAIRAIARRKGVDLDHLLQDRFGVADVSALSIRQASSLIGELKESRDAA</sequence>
<feature type="region of interest" description="Disordered" evidence="1">
    <location>
        <begin position="53"/>
        <end position="82"/>
    </location>
</feature>